<gene>
    <name evidence="3" type="ORF">DE4585_03724</name>
</gene>
<evidence type="ECO:0000256" key="1">
    <source>
        <dbReference type="ARBA" id="ARBA00022801"/>
    </source>
</evidence>
<evidence type="ECO:0000259" key="2">
    <source>
        <dbReference type="Pfam" id="PF00561"/>
    </source>
</evidence>
<dbReference type="PANTHER" id="PTHR43329">
    <property type="entry name" value="EPOXIDE HYDROLASE"/>
    <property type="match status" value="1"/>
</dbReference>
<protein>
    <submittedName>
        <fullName evidence="3">Soluble epoxide hydrolase</fullName>
        <ecNumber evidence="3">3.3.2.10</ecNumber>
    </submittedName>
</protein>
<name>A0A4R8S1T1_9MYCO</name>
<dbReference type="InterPro" id="IPR000073">
    <property type="entry name" value="AB_hydrolase_1"/>
</dbReference>
<reference evidence="3 4" key="1">
    <citation type="journal article" date="2019" name="Sci. Rep.">
        <title>Extended insight into the Mycobacterium chelonae-abscessus complex through whole genome sequencing of Mycobacterium salmoniphilum outbreak and Mycobacterium salmoniphilum-like strains.</title>
        <authorList>
            <person name="Behra P.R.K."/>
            <person name="Das S."/>
            <person name="Pettersson B.M.F."/>
            <person name="Shirreff L."/>
            <person name="DuCote T."/>
            <person name="Jacobsson K.G."/>
            <person name="Ennis D.G."/>
            <person name="Kirsebom L.A."/>
        </authorList>
    </citation>
    <scope>NUCLEOTIDE SEQUENCE [LARGE SCALE GENOMIC DNA]</scope>
    <source>
        <strain evidence="3 4">DE 4585</strain>
    </source>
</reference>
<dbReference type="GO" id="GO:0004301">
    <property type="term" value="F:epoxide hydrolase activity"/>
    <property type="evidence" value="ECO:0007669"/>
    <property type="project" value="UniProtKB-EC"/>
</dbReference>
<evidence type="ECO:0000313" key="4">
    <source>
        <dbReference type="Proteomes" id="UP000295117"/>
    </source>
</evidence>
<dbReference type="AlphaFoldDB" id="A0A4R8S1T1"/>
<dbReference type="EC" id="3.3.2.10" evidence="3"/>
<dbReference type="SUPFAM" id="SSF53474">
    <property type="entry name" value="alpha/beta-Hydrolases"/>
    <property type="match status" value="1"/>
</dbReference>
<proteinExistence type="predicted"/>
<sequence>MTKTSIAYSAELTHRLIPGPAGRIHVVEQGAGPLVVLVHGFPESWYSWRHQLPALAAAGYRVAALDVRGYGRSSRPSAVSNYRMLELVDDVAAVVDGLGEESAVVVGHDWGVGIATTAALVHPATVRAVAHLSIPFTPLPGPPPAAMFEQMSFGGQEHYMSYFQTPGLAETEIEPDVREWLQGFYAALGADTQPGPDEASPMFVTKDGGTMLERFPSVRPAWLLPADLDVYAAEFERTGLTGALNRYRAMEHDWTDLGAYADKPVTQPSIFIGGKQDSVTMMLLDATKAFPVTMPGNQGVHLIDDCGHWVQQEKPDEVNTILIDWLRRLG</sequence>
<dbReference type="Gene3D" id="3.40.50.1820">
    <property type="entry name" value="alpha/beta hydrolase"/>
    <property type="match status" value="1"/>
</dbReference>
<organism evidence="3 4">
    <name type="scientific">Mycobacteroides salmoniphilum</name>
    <dbReference type="NCBI Taxonomy" id="404941"/>
    <lineage>
        <taxon>Bacteria</taxon>
        <taxon>Bacillati</taxon>
        <taxon>Actinomycetota</taxon>
        <taxon>Actinomycetes</taxon>
        <taxon>Mycobacteriales</taxon>
        <taxon>Mycobacteriaceae</taxon>
        <taxon>Mycobacteroides</taxon>
    </lineage>
</organism>
<comment type="caution">
    <text evidence="3">The sequence shown here is derived from an EMBL/GenBank/DDBJ whole genome shotgun (WGS) entry which is preliminary data.</text>
</comment>
<dbReference type="InterPro" id="IPR029058">
    <property type="entry name" value="AB_hydrolase_fold"/>
</dbReference>
<keyword evidence="1 3" id="KW-0378">Hydrolase</keyword>
<evidence type="ECO:0000313" key="3">
    <source>
        <dbReference type="EMBL" id="TDZ79975.1"/>
    </source>
</evidence>
<dbReference type="Proteomes" id="UP000295117">
    <property type="component" value="Unassembled WGS sequence"/>
</dbReference>
<dbReference type="RefSeq" id="WP_134072458.1">
    <property type="nucleotide sequence ID" value="NZ_PECH01000008.1"/>
</dbReference>
<dbReference type="EMBL" id="PECH01000008">
    <property type="protein sequence ID" value="TDZ79975.1"/>
    <property type="molecule type" value="Genomic_DNA"/>
</dbReference>
<feature type="domain" description="AB hydrolase-1" evidence="2">
    <location>
        <begin position="33"/>
        <end position="315"/>
    </location>
</feature>
<dbReference type="InterPro" id="IPR000639">
    <property type="entry name" value="Epox_hydrolase-like"/>
</dbReference>
<accession>A0A4R8S1T1</accession>
<dbReference type="PRINTS" id="PR00412">
    <property type="entry name" value="EPOXHYDRLASE"/>
</dbReference>
<dbReference type="Pfam" id="PF00561">
    <property type="entry name" value="Abhydrolase_1"/>
    <property type="match status" value="1"/>
</dbReference>